<dbReference type="EMBL" id="QUTD01010403">
    <property type="protein sequence ID" value="RHY41133.1"/>
    <property type="molecule type" value="Genomic_DNA"/>
</dbReference>
<evidence type="ECO:0000313" key="6">
    <source>
        <dbReference type="Proteomes" id="UP000265427"/>
    </source>
</evidence>
<proteinExistence type="predicted"/>
<evidence type="ECO:0000313" key="2">
    <source>
        <dbReference type="EMBL" id="RHY10075.1"/>
    </source>
</evidence>
<evidence type="ECO:0000313" key="5">
    <source>
        <dbReference type="EMBL" id="RHZ19628.1"/>
    </source>
</evidence>
<dbReference type="Proteomes" id="UP000285430">
    <property type="component" value="Unassembled WGS sequence"/>
</dbReference>
<feature type="transmembrane region" description="Helical" evidence="1">
    <location>
        <begin position="69"/>
        <end position="98"/>
    </location>
</feature>
<evidence type="ECO:0000256" key="1">
    <source>
        <dbReference type="SAM" id="Phobius"/>
    </source>
</evidence>
<feature type="transmembrane region" description="Helical" evidence="1">
    <location>
        <begin position="151"/>
        <end position="171"/>
    </location>
</feature>
<keyword evidence="1" id="KW-1133">Transmembrane helix</keyword>
<keyword evidence="1" id="KW-0472">Membrane</keyword>
<name>A0A397CAN4_APHAT</name>
<dbReference type="Proteomes" id="UP000265427">
    <property type="component" value="Unassembled WGS sequence"/>
</dbReference>
<protein>
    <submittedName>
        <fullName evidence="3">Uncharacterized protein</fullName>
    </submittedName>
</protein>
<accession>A0A397CAN4</accession>
<evidence type="ECO:0000313" key="8">
    <source>
        <dbReference type="Proteomes" id="UP000285430"/>
    </source>
</evidence>
<sequence>MKLPCFSTYIQSYVRHGSMDSLHSHRAIGRLLLIILAGNMLLQSMMVGLQVIQSVTTEDAQSELSVGTWSWTACALLVCHELWVVVSAVGGLAGFHAAWHYSIASATVCLRAWVALACVQTFQYLTVYAMLASIQDDKGRHFDTTLAWESTVLIAIEVVFIGFVYGYIVVLQEWQRQCKRQDGEGICLVPLHPATEPRNVLHHTNLSAYYGTTAAVCTTL</sequence>
<evidence type="ECO:0000313" key="3">
    <source>
        <dbReference type="EMBL" id="RHY41133.1"/>
    </source>
</evidence>
<dbReference type="EMBL" id="QUTG01004201">
    <property type="protein sequence ID" value="RHY88939.1"/>
    <property type="molecule type" value="Genomic_DNA"/>
</dbReference>
<dbReference type="Proteomes" id="UP000266643">
    <property type="component" value="Unassembled WGS sequence"/>
</dbReference>
<organism evidence="3 7">
    <name type="scientific">Aphanomyces astaci</name>
    <name type="common">Crayfish plague agent</name>
    <dbReference type="NCBI Taxonomy" id="112090"/>
    <lineage>
        <taxon>Eukaryota</taxon>
        <taxon>Sar</taxon>
        <taxon>Stramenopiles</taxon>
        <taxon>Oomycota</taxon>
        <taxon>Saprolegniomycetes</taxon>
        <taxon>Saprolegniales</taxon>
        <taxon>Verrucalvaceae</taxon>
        <taxon>Aphanomyces</taxon>
    </lineage>
</organism>
<reference evidence="6 7" key="1">
    <citation type="submission" date="2018-08" db="EMBL/GenBank/DDBJ databases">
        <title>Aphanomyces genome sequencing and annotation.</title>
        <authorList>
            <person name="Minardi D."/>
            <person name="Oidtmann B."/>
            <person name="Van Der Giezen M."/>
            <person name="Studholme D.J."/>
        </authorList>
    </citation>
    <scope>NUCLEOTIDE SEQUENCE [LARGE SCALE GENOMIC DNA]</scope>
    <source>
        <strain evidence="3 7">D2</strain>
        <strain evidence="5 8">Da</strain>
        <strain evidence="2 6">Kv</strain>
        <strain evidence="4 9">Sv</strain>
    </source>
</reference>
<comment type="caution">
    <text evidence="3">The sequence shown here is derived from an EMBL/GenBank/DDBJ whole genome shotgun (WGS) entry which is preliminary data.</text>
</comment>
<evidence type="ECO:0000313" key="7">
    <source>
        <dbReference type="Proteomes" id="UP000266643"/>
    </source>
</evidence>
<dbReference type="EMBL" id="QUSZ01005351">
    <property type="protein sequence ID" value="RHY10075.1"/>
    <property type="molecule type" value="Genomic_DNA"/>
</dbReference>
<evidence type="ECO:0000313" key="4">
    <source>
        <dbReference type="EMBL" id="RHY88939.1"/>
    </source>
</evidence>
<dbReference type="EMBL" id="QUTH01003406">
    <property type="protein sequence ID" value="RHZ19628.1"/>
    <property type="molecule type" value="Genomic_DNA"/>
</dbReference>
<evidence type="ECO:0000313" key="9">
    <source>
        <dbReference type="Proteomes" id="UP000285712"/>
    </source>
</evidence>
<dbReference type="Proteomes" id="UP000285712">
    <property type="component" value="Unassembled WGS sequence"/>
</dbReference>
<feature type="transmembrane region" description="Helical" evidence="1">
    <location>
        <begin position="31"/>
        <end position="49"/>
    </location>
</feature>
<gene>
    <name evidence="3" type="ORF">DYB30_009857</name>
    <name evidence="4" type="ORF">DYB35_005630</name>
    <name evidence="2" type="ORF">DYB36_008740</name>
    <name evidence="5" type="ORF">DYB37_004938</name>
</gene>
<feature type="transmembrane region" description="Helical" evidence="1">
    <location>
        <begin position="110"/>
        <end position="131"/>
    </location>
</feature>
<dbReference type="AlphaFoldDB" id="A0A397CAN4"/>
<dbReference type="VEuPathDB" id="FungiDB:H257_07084"/>
<keyword evidence="1" id="KW-0812">Transmembrane</keyword>